<sequence length="356" mass="38332">MTFDVIVIGAGQAGLALGAQLAARGADFVILDAGSEIGSAWRNRWDSLRLFSPAQYDSLPGLPFPAPADSHPTKDDVADYLVAYARHFALPVRLDSPATRVHREDDGTFAVTTPGELLRARQVVVATGPFQTPSIPAICGQLDPDVPQLHSAKYLNPDQLPAGSHVLVVGAANSGLQIADELAARCTVTVAVGSRPKELPQRVLGRDLFFWLTRSGFFTVSADSRIARRLRERGDLVIGTRSSRLRRRGIGFRPRLTGFTGRTARFADGASTEVDAVVWATGYRSDYSWLHIPGVIEDGAVRHQAGVTDVPGLYFLGLPWQTSRGSALLGFVGRDAETLDRRLAADAAQMPVGALR</sequence>
<evidence type="ECO:0000313" key="2">
    <source>
        <dbReference type="EMBL" id="NYJ07054.1"/>
    </source>
</evidence>
<dbReference type="RefSeq" id="WP_179718604.1">
    <property type="nucleotide sequence ID" value="NZ_JACBZT010000001.1"/>
</dbReference>
<keyword evidence="3" id="KW-1185">Reference proteome</keyword>
<organism evidence="2 3">
    <name type="scientific">Petropleomorpha daqingensis</name>
    <dbReference type="NCBI Taxonomy" id="2026353"/>
    <lineage>
        <taxon>Bacteria</taxon>
        <taxon>Bacillati</taxon>
        <taxon>Actinomycetota</taxon>
        <taxon>Actinomycetes</taxon>
        <taxon>Geodermatophilales</taxon>
        <taxon>Geodermatophilaceae</taxon>
        <taxon>Petropleomorpha</taxon>
    </lineage>
</organism>
<evidence type="ECO:0000256" key="1">
    <source>
        <dbReference type="ARBA" id="ARBA00023002"/>
    </source>
</evidence>
<dbReference type="PRINTS" id="PR00368">
    <property type="entry name" value="FADPNR"/>
</dbReference>
<name>A0A853CGI6_9ACTN</name>
<accession>A0A853CGI6</accession>
<dbReference type="SUPFAM" id="SSF51905">
    <property type="entry name" value="FAD/NAD(P)-binding domain"/>
    <property type="match status" value="2"/>
</dbReference>
<dbReference type="PANTHER" id="PTHR43539:SF78">
    <property type="entry name" value="FLAVIN-CONTAINING MONOOXYGENASE"/>
    <property type="match status" value="1"/>
</dbReference>
<protein>
    <submittedName>
        <fullName evidence="2">Putative flavoprotein involved in K+ transport</fullName>
    </submittedName>
</protein>
<dbReference type="InterPro" id="IPR050982">
    <property type="entry name" value="Auxin_biosynth/cation_transpt"/>
</dbReference>
<dbReference type="PANTHER" id="PTHR43539">
    <property type="entry name" value="FLAVIN-BINDING MONOOXYGENASE-LIKE PROTEIN (AFU_ORTHOLOGUE AFUA_4G09220)"/>
    <property type="match status" value="1"/>
</dbReference>
<dbReference type="Proteomes" id="UP000541969">
    <property type="component" value="Unassembled WGS sequence"/>
</dbReference>
<proteinExistence type="predicted"/>
<dbReference type="PRINTS" id="PR00411">
    <property type="entry name" value="PNDRDTASEI"/>
</dbReference>
<comment type="caution">
    <text evidence="2">The sequence shown here is derived from an EMBL/GenBank/DDBJ whole genome shotgun (WGS) entry which is preliminary data.</text>
</comment>
<evidence type="ECO:0000313" key="3">
    <source>
        <dbReference type="Proteomes" id="UP000541969"/>
    </source>
</evidence>
<dbReference type="AlphaFoldDB" id="A0A853CGI6"/>
<keyword evidence="1" id="KW-0560">Oxidoreductase</keyword>
<dbReference type="Pfam" id="PF13738">
    <property type="entry name" value="Pyr_redox_3"/>
    <property type="match status" value="1"/>
</dbReference>
<dbReference type="Gene3D" id="3.50.50.60">
    <property type="entry name" value="FAD/NAD(P)-binding domain"/>
    <property type="match status" value="1"/>
</dbReference>
<dbReference type="GO" id="GO:0050660">
    <property type="term" value="F:flavin adenine dinucleotide binding"/>
    <property type="evidence" value="ECO:0007669"/>
    <property type="project" value="TreeGrafter"/>
</dbReference>
<gene>
    <name evidence="2" type="ORF">GGQ55_003332</name>
</gene>
<reference evidence="2 3" key="1">
    <citation type="submission" date="2020-07" db="EMBL/GenBank/DDBJ databases">
        <title>Sequencing the genomes of 1000 actinobacteria strains.</title>
        <authorList>
            <person name="Klenk H.-P."/>
        </authorList>
    </citation>
    <scope>NUCLEOTIDE SEQUENCE [LARGE SCALE GENOMIC DNA]</scope>
    <source>
        <strain evidence="2 3">DSM 104001</strain>
    </source>
</reference>
<dbReference type="EMBL" id="JACBZT010000001">
    <property type="protein sequence ID" value="NYJ07054.1"/>
    <property type="molecule type" value="Genomic_DNA"/>
</dbReference>
<dbReference type="GO" id="GO:0004497">
    <property type="term" value="F:monooxygenase activity"/>
    <property type="evidence" value="ECO:0007669"/>
    <property type="project" value="TreeGrafter"/>
</dbReference>
<dbReference type="InterPro" id="IPR036188">
    <property type="entry name" value="FAD/NAD-bd_sf"/>
</dbReference>